<gene>
    <name evidence="3" type="ordered locus">Desmu_1302</name>
</gene>
<feature type="transmembrane region" description="Helical" evidence="1">
    <location>
        <begin position="422"/>
        <end position="443"/>
    </location>
</feature>
<dbReference type="STRING" id="765177.Desmu_1302"/>
<keyword evidence="1" id="KW-0472">Membrane</keyword>
<feature type="transmembrane region" description="Helical" evidence="1">
    <location>
        <begin position="398"/>
        <end position="416"/>
    </location>
</feature>
<sequence length="470" mass="51939" precursor="true">MGWKTVETLIVLLVAAVALAVFTWSALGFEELESVKGGKGYVSDEVWYVGSARTILVKVFGLEPRMPGDSYGYTVVYSGQVDYGVLESLAARYGLRLRVDYSDLKAFYVSGSREGLTGFLSEARRYVEVGDVIPGWMMPDHSGINNYLNQEHPPLGKYIIAFTMYVLGDRPFYWRIPLIVLGASTTILLYLSLRRLTGSTIAALAASLLFTADPLVRTLFSIALLDGFVAFTSTLAFYLAVERRHGLAVAASLVGGLFKFTGLFTLIPLLVLYLRQGLRRRPSPYMLVYTLTAFTLLSGLLFLTVLAAVSLPLINYMGLGNWVKYSLLGSITWHTSIKCNGPCPGSSAPWDWFLGVNAFTVYVDPTVAAIGFYPLWSTVLVASIVLAPLVFRDKRYGLQWVFLTGVLAGYVAVWLAGGRSQYSFYSVQLAPFVYGGLVYTAAYALRRENLAYLAGFYRRVSALTVWLLTR</sequence>
<name>E8R7D1_DESM0</name>
<dbReference type="HOGENOM" id="CLU_032023_0_0_2"/>
<proteinExistence type="predicted"/>
<dbReference type="InterPro" id="IPR038731">
    <property type="entry name" value="RgtA/B/C-like"/>
</dbReference>
<feature type="domain" description="Glycosyltransferase RgtA/B/C/D-like" evidence="2">
    <location>
        <begin position="152"/>
        <end position="293"/>
    </location>
</feature>
<feature type="transmembrane region" description="Helical" evidence="1">
    <location>
        <begin position="6"/>
        <end position="29"/>
    </location>
</feature>
<reference evidence="4" key="1">
    <citation type="submission" date="2010-11" db="EMBL/GenBank/DDBJ databases">
        <title>The complete genome of Desulfurococcus mucosus DSM 2162.</title>
        <authorList>
            <consortium name="US DOE Joint Genome Institute (JGI-PGF)"/>
            <person name="Lucas S."/>
            <person name="Copeland A."/>
            <person name="Lapidus A."/>
            <person name="Bruce D."/>
            <person name="Goodwin L."/>
            <person name="Pitluck S."/>
            <person name="Kyrpides N."/>
            <person name="Mavromatis K."/>
            <person name="Pagani I."/>
            <person name="Ivanova N."/>
            <person name="Ovchinnikova G."/>
            <person name="Chertkov O."/>
            <person name="Held B."/>
            <person name="Brettin T."/>
            <person name="Detter J.C."/>
            <person name="Tapia R."/>
            <person name="Han C."/>
            <person name="Land M."/>
            <person name="Hauser L."/>
            <person name="Markowitz V."/>
            <person name="Cheng J.-F."/>
            <person name="Hugenholtz P."/>
            <person name="Woyke T."/>
            <person name="Wu D."/>
            <person name="Wirth R."/>
            <person name="Bilek Y."/>
            <person name="Hader T."/>
            <person name="Klenk H.-P."/>
            <person name="Eisen J.A."/>
        </authorList>
    </citation>
    <scope>NUCLEOTIDE SEQUENCE [LARGE SCALE GENOMIC DNA]</scope>
    <source>
        <strain evidence="4">ATCC 35584 / DSM 2162 / JCM 9187 / O7/1</strain>
    </source>
</reference>
<accession>E8R7D1</accession>
<feature type="transmembrane region" description="Helical" evidence="1">
    <location>
        <begin position="219"/>
        <end position="241"/>
    </location>
</feature>
<evidence type="ECO:0000313" key="3">
    <source>
        <dbReference type="EMBL" id="ADV65596.1"/>
    </source>
</evidence>
<protein>
    <submittedName>
        <fullName evidence="3">Glycosyl transferase family 39</fullName>
    </submittedName>
</protein>
<dbReference type="Pfam" id="PF13231">
    <property type="entry name" value="PMT_2"/>
    <property type="match status" value="1"/>
</dbReference>
<reference evidence="3 4" key="2">
    <citation type="journal article" date="2011" name="Stand. Genomic Sci.">
        <title>Complete genome sequence of Desulfurococcus mucosus type strain (O7/1).</title>
        <authorList>
            <person name="Wirth R."/>
            <person name="Chertkov O."/>
            <person name="Held B."/>
            <person name="Lapidus A."/>
            <person name="Nolan M."/>
            <person name="Lucas S."/>
            <person name="Hammon N."/>
            <person name="Deshpande S."/>
            <person name="Cheng J.F."/>
            <person name="Tapia R."/>
            <person name="Han C."/>
            <person name="Goodwin L."/>
            <person name="Pitluck S."/>
            <person name="Liolios K."/>
            <person name="Ioanna P."/>
            <person name="Ivanova N."/>
            <person name="Mavromatis K."/>
            <person name="Mikhailova N."/>
            <person name="Pati A."/>
            <person name="Chen A."/>
            <person name="Palaniappan K."/>
            <person name="Land M."/>
            <person name="Hauser L."/>
            <person name="Chang Y.J."/>
            <person name="Jeffries C.D."/>
            <person name="Bilek Y."/>
            <person name="Hader T."/>
            <person name="Rohde M."/>
            <person name="Spring S."/>
            <person name="Sikorski J."/>
            <person name="Goker M."/>
            <person name="Woyke T."/>
            <person name="Bristow J."/>
            <person name="Eisen J.A."/>
            <person name="Markowitz V."/>
            <person name="Hugenholtz P."/>
            <person name="Kyrpides N.C."/>
            <person name="Klenk H.P."/>
        </authorList>
    </citation>
    <scope>NUCLEOTIDE SEQUENCE [LARGE SCALE GENOMIC DNA]</scope>
    <source>
        <strain evidence="4">ATCC 35584 / DSM 2162 / JCM 9187 / O7/1</strain>
    </source>
</reference>
<organism evidence="3 4">
    <name type="scientific">Desulfurococcus mucosus (strain ATCC 35584 / DSM 2162 / JCM 9187 / O7/1)</name>
    <dbReference type="NCBI Taxonomy" id="765177"/>
    <lineage>
        <taxon>Archaea</taxon>
        <taxon>Thermoproteota</taxon>
        <taxon>Thermoprotei</taxon>
        <taxon>Desulfurococcales</taxon>
        <taxon>Desulfurococcaceae</taxon>
        <taxon>Desulfurococcus</taxon>
    </lineage>
</organism>
<evidence type="ECO:0000256" key="1">
    <source>
        <dbReference type="SAM" id="Phobius"/>
    </source>
</evidence>
<dbReference type="KEGG" id="dmu:Desmu_1302"/>
<dbReference type="Proteomes" id="UP000001068">
    <property type="component" value="Chromosome"/>
</dbReference>
<dbReference type="RefSeq" id="WP_013562818.1">
    <property type="nucleotide sequence ID" value="NC_014961.1"/>
</dbReference>
<dbReference type="GeneID" id="10154024"/>
<keyword evidence="4" id="KW-1185">Reference proteome</keyword>
<dbReference type="EMBL" id="CP002363">
    <property type="protein sequence ID" value="ADV65596.1"/>
    <property type="molecule type" value="Genomic_DNA"/>
</dbReference>
<dbReference type="AlphaFoldDB" id="E8R7D1"/>
<keyword evidence="1" id="KW-1133">Transmembrane helix</keyword>
<evidence type="ECO:0000313" key="4">
    <source>
        <dbReference type="Proteomes" id="UP000001068"/>
    </source>
</evidence>
<feature type="transmembrane region" description="Helical" evidence="1">
    <location>
        <begin position="286"/>
        <end position="314"/>
    </location>
</feature>
<keyword evidence="3" id="KW-0808">Transferase</keyword>
<evidence type="ECO:0000259" key="2">
    <source>
        <dbReference type="Pfam" id="PF13231"/>
    </source>
</evidence>
<dbReference type="GO" id="GO:0016740">
    <property type="term" value="F:transferase activity"/>
    <property type="evidence" value="ECO:0007669"/>
    <property type="project" value="UniProtKB-KW"/>
</dbReference>
<feature type="transmembrane region" description="Helical" evidence="1">
    <location>
        <begin position="370"/>
        <end position="391"/>
    </location>
</feature>
<feature type="transmembrane region" description="Helical" evidence="1">
    <location>
        <begin position="247"/>
        <end position="274"/>
    </location>
</feature>
<dbReference type="eggNOG" id="arCOG00561">
    <property type="taxonomic scope" value="Archaea"/>
</dbReference>
<keyword evidence="1" id="KW-0812">Transmembrane</keyword>
<feature type="transmembrane region" description="Helical" evidence="1">
    <location>
        <begin position="172"/>
        <end position="190"/>
    </location>
</feature>